<evidence type="ECO:0000313" key="2">
    <source>
        <dbReference type="EMBL" id="OGW99552.1"/>
    </source>
</evidence>
<comment type="caution">
    <text evidence="2">The sequence shown here is derived from an EMBL/GenBank/DDBJ whole genome shotgun (WGS) entry which is preliminary data.</text>
</comment>
<evidence type="ECO:0000313" key="3">
    <source>
        <dbReference type="Proteomes" id="UP000178187"/>
    </source>
</evidence>
<reference evidence="2 3" key="1">
    <citation type="journal article" date="2016" name="Nat. Commun.">
        <title>Thousands of microbial genomes shed light on interconnected biogeochemical processes in an aquifer system.</title>
        <authorList>
            <person name="Anantharaman K."/>
            <person name="Brown C.T."/>
            <person name="Hug L.A."/>
            <person name="Sharon I."/>
            <person name="Castelle C.J."/>
            <person name="Probst A.J."/>
            <person name="Thomas B.C."/>
            <person name="Singh A."/>
            <person name="Wilkins M.J."/>
            <person name="Karaoz U."/>
            <person name="Brodie E.L."/>
            <person name="Williams K.H."/>
            <person name="Hubbard S.S."/>
            <person name="Banfield J.F."/>
        </authorList>
    </citation>
    <scope>NUCLEOTIDE SEQUENCE [LARGE SCALE GENOMIC DNA]</scope>
</reference>
<keyword evidence="1" id="KW-1133">Transmembrane helix</keyword>
<dbReference type="AlphaFoldDB" id="A0A1G1L339"/>
<evidence type="ECO:0000256" key="1">
    <source>
        <dbReference type="SAM" id="Phobius"/>
    </source>
</evidence>
<feature type="transmembrane region" description="Helical" evidence="1">
    <location>
        <begin position="7"/>
        <end position="28"/>
    </location>
</feature>
<dbReference type="Proteomes" id="UP000178187">
    <property type="component" value="Unassembled WGS sequence"/>
</dbReference>
<sequence>MSYQTRRFLFVILLMVFGAGLEILLWYAEAHPVLIILLSPVLCAANWVEAKFVFLSLSPFINELVFVAPINLLYFGLVGYWFRRITEEPGIMKYMMLLAVIVFILFVHWQATLALQTTLPFLKELNLPEFSF</sequence>
<feature type="transmembrane region" description="Helical" evidence="1">
    <location>
        <begin position="94"/>
        <end position="115"/>
    </location>
</feature>
<gene>
    <name evidence="2" type="ORF">A3G33_05625</name>
</gene>
<keyword evidence="1" id="KW-0812">Transmembrane</keyword>
<organism evidence="2 3">
    <name type="scientific">Candidatus Danuiimicrobium aquiferis</name>
    <dbReference type="NCBI Taxonomy" id="1801832"/>
    <lineage>
        <taxon>Bacteria</taxon>
        <taxon>Pseudomonadati</taxon>
        <taxon>Candidatus Omnitrophota</taxon>
        <taxon>Candidatus Danuiimicrobium</taxon>
    </lineage>
</organism>
<name>A0A1G1L339_9BACT</name>
<feature type="transmembrane region" description="Helical" evidence="1">
    <location>
        <begin position="64"/>
        <end position="82"/>
    </location>
</feature>
<dbReference type="EMBL" id="MHFR01000003">
    <property type="protein sequence ID" value="OGW99552.1"/>
    <property type="molecule type" value="Genomic_DNA"/>
</dbReference>
<keyword evidence="1" id="KW-0472">Membrane</keyword>
<protein>
    <submittedName>
        <fullName evidence="2">Uncharacterized protein</fullName>
    </submittedName>
</protein>
<proteinExistence type="predicted"/>
<accession>A0A1G1L339</accession>